<evidence type="ECO:0000256" key="10">
    <source>
        <dbReference type="SAM" id="Phobius"/>
    </source>
</evidence>
<organism evidence="12 13">
    <name type="scientific">Lingula anatina</name>
    <name type="common">Brachiopod</name>
    <name type="synonym">Lingula unguis</name>
    <dbReference type="NCBI Taxonomy" id="7574"/>
    <lineage>
        <taxon>Eukaryota</taxon>
        <taxon>Metazoa</taxon>
        <taxon>Spiralia</taxon>
        <taxon>Lophotrochozoa</taxon>
        <taxon>Brachiopoda</taxon>
        <taxon>Linguliformea</taxon>
        <taxon>Lingulata</taxon>
        <taxon>Lingulida</taxon>
        <taxon>Linguloidea</taxon>
        <taxon>Lingulidae</taxon>
        <taxon>Lingula</taxon>
    </lineage>
</organism>
<evidence type="ECO:0000256" key="3">
    <source>
        <dbReference type="ARBA" id="ARBA00022692"/>
    </source>
</evidence>
<dbReference type="GO" id="GO:0004930">
    <property type="term" value="F:G protein-coupled receptor activity"/>
    <property type="evidence" value="ECO:0007669"/>
    <property type="project" value="UniProtKB-KW"/>
</dbReference>
<dbReference type="InterPro" id="IPR000276">
    <property type="entry name" value="GPCR_Rhodpsn"/>
</dbReference>
<evidence type="ECO:0000256" key="5">
    <source>
        <dbReference type="ARBA" id="ARBA00023040"/>
    </source>
</evidence>
<feature type="domain" description="G-protein coupled receptors family 1 profile" evidence="11">
    <location>
        <begin position="27"/>
        <end position="311"/>
    </location>
</feature>
<feature type="transmembrane region" description="Helical" evidence="10">
    <location>
        <begin position="166"/>
        <end position="193"/>
    </location>
</feature>
<dbReference type="SUPFAM" id="SSF81321">
    <property type="entry name" value="Family A G protein-coupled receptor-like"/>
    <property type="match status" value="1"/>
</dbReference>
<dbReference type="PANTHER" id="PTHR24246:SF27">
    <property type="entry name" value="ADENOSINE RECEPTOR, ISOFORM A"/>
    <property type="match status" value="1"/>
</dbReference>
<feature type="transmembrane region" description="Helical" evidence="10">
    <location>
        <begin position="12"/>
        <end position="35"/>
    </location>
</feature>
<dbReference type="InterPro" id="IPR017452">
    <property type="entry name" value="GPCR_Rhodpsn_7TM"/>
</dbReference>
<comment type="subcellular location">
    <subcellularLocation>
        <location evidence="1">Cell membrane</location>
        <topology evidence="1">Multi-pass membrane protein</topology>
    </subcellularLocation>
</comment>
<keyword evidence="5" id="KW-0297">G-protein coupled receptor</keyword>
<gene>
    <name evidence="13" type="primary">LOC112042567</name>
</gene>
<dbReference type="Gene3D" id="1.20.1070.10">
    <property type="entry name" value="Rhodopsin 7-helix transmembrane proteins"/>
    <property type="match status" value="1"/>
</dbReference>
<keyword evidence="4 10" id="KW-1133">Transmembrane helix</keyword>
<evidence type="ECO:0000256" key="1">
    <source>
        <dbReference type="ARBA" id="ARBA00004651"/>
    </source>
</evidence>
<evidence type="ECO:0000259" key="11">
    <source>
        <dbReference type="PROSITE" id="PS50262"/>
    </source>
</evidence>
<proteinExistence type="predicted"/>
<feature type="transmembrane region" description="Helical" evidence="10">
    <location>
        <begin position="123"/>
        <end position="143"/>
    </location>
</feature>
<dbReference type="Pfam" id="PF00001">
    <property type="entry name" value="7tm_1"/>
    <property type="match status" value="1"/>
</dbReference>
<evidence type="ECO:0000256" key="4">
    <source>
        <dbReference type="ARBA" id="ARBA00022989"/>
    </source>
</evidence>
<keyword evidence="8" id="KW-0325">Glycoprotein</keyword>
<dbReference type="InParanoid" id="A0A2R2MS42"/>
<dbReference type="GO" id="GO:0005886">
    <property type="term" value="C:plasma membrane"/>
    <property type="evidence" value="ECO:0007669"/>
    <property type="project" value="UniProtKB-SubCell"/>
</dbReference>
<dbReference type="PRINTS" id="PR00237">
    <property type="entry name" value="GPCRRHODOPSN"/>
</dbReference>
<keyword evidence="3 10" id="KW-0812">Transmembrane</keyword>
<dbReference type="AlphaFoldDB" id="A0A2R2MS42"/>
<sequence>MEQYAEDLIRAVSLAISFCAFFFGVPGNALVIHIIRTHPKFRTVHNIFHANLALADLTTCGIGVPVFLATRYISPGDFRDYSCRFSAAIAGAYNFMNICMLMSISIIRVHAVQRQKQSMSKKTAIVILVLFWILSISIFFVVFPRDDGIFVKSCKSREDVPDLRGILPYIFLFVFVPALVVLLITCTCSYGYLTIKARRMRNFIHPITHWSSSVHFINTPHDPGAHYYRNTQYDLSRQHEMTNDVRNAPLAAHFISDMAMTSSILTAIYLLSTVPFLVLSVSQIWFTISPSIVELCYVPSFCSMFLNPYIFASRHNTFKESFSRTIIQILQ</sequence>
<evidence type="ECO:0000256" key="8">
    <source>
        <dbReference type="ARBA" id="ARBA00023180"/>
    </source>
</evidence>
<keyword evidence="12" id="KW-1185">Reference proteome</keyword>
<dbReference type="RefSeq" id="XP_023933081.1">
    <property type="nucleotide sequence ID" value="XM_024077313.1"/>
</dbReference>
<dbReference type="OrthoDB" id="10015560at2759"/>
<dbReference type="KEGG" id="lak:112042567"/>
<feature type="transmembrane region" description="Helical" evidence="10">
    <location>
        <begin position="292"/>
        <end position="312"/>
    </location>
</feature>
<feature type="transmembrane region" description="Helical" evidence="10">
    <location>
        <begin position="264"/>
        <end position="286"/>
    </location>
</feature>
<accession>A0A2R2MS42</accession>
<keyword evidence="9" id="KW-0807">Transducer</keyword>
<dbReference type="PROSITE" id="PS50262">
    <property type="entry name" value="G_PROTEIN_RECEP_F1_2"/>
    <property type="match status" value="1"/>
</dbReference>
<evidence type="ECO:0000256" key="2">
    <source>
        <dbReference type="ARBA" id="ARBA00022475"/>
    </source>
</evidence>
<evidence type="ECO:0000313" key="13">
    <source>
        <dbReference type="RefSeq" id="XP_023933081.1"/>
    </source>
</evidence>
<evidence type="ECO:0000313" key="12">
    <source>
        <dbReference type="Proteomes" id="UP000085678"/>
    </source>
</evidence>
<keyword evidence="6 10" id="KW-0472">Membrane</keyword>
<evidence type="ECO:0000256" key="9">
    <source>
        <dbReference type="ARBA" id="ARBA00023224"/>
    </source>
</evidence>
<name>A0A2R2MS42_LINAN</name>
<dbReference type="Proteomes" id="UP000085678">
    <property type="component" value="Unplaced"/>
</dbReference>
<protein>
    <submittedName>
        <fullName evidence="13">Somatostatin receptor type 2-like</fullName>
    </submittedName>
</protein>
<keyword evidence="7" id="KW-0675">Receptor</keyword>
<dbReference type="GeneID" id="112042567"/>
<feature type="transmembrane region" description="Helical" evidence="10">
    <location>
        <begin position="88"/>
        <end position="111"/>
    </location>
</feature>
<reference evidence="13" key="1">
    <citation type="submission" date="2025-08" db="UniProtKB">
        <authorList>
            <consortium name="RefSeq"/>
        </authorList>
    </citation>
    <scope>IDENTIFICATION</scope>
    <source>
        <tissue evidence="13">Gonads</tissue>
    </source>
</reference>
<dbReference type="PANTHER" id="PTHR24246">
    <property type="entry name" value="OLFACTORY RECEPTOR AND ADENOSINE RECEPTOR"/>
    <property type="match status" value="1"/>
</dbReference>
<evidence type="ECO:0000256" key="7">
    <source>
        <dbReference type="ARBA" id="ARBA00023170"/>
    </source>
</evidence>
<keyword evidence="2" id="KW-1003">Cell membrane</keyword>
<feature type="transmembrane region" description="Helical" evidence="10">
    <location>
        <begin position="47"/>
        <end position="68"/>
    </location>
</feature>
<dbReference type="CDD" id="cd00637">
    <property type="entry name" value="7tm_classA_rhodopsin-like"/>
    <property type="match status" value="1"/>
</dbReference>
<evidence type="ECO:0000256" key="6">
    <source>
        <dbReference type="ARBA" id="ARBA00023136"/>
    </source>
</evidence>